<dbReference type="PANTHER" id="PTHR34384">
    <property type="entry name" value="L-2,3-DIAMINOPROPANOATE--CITRATE LIGASE"/>
    <property type="match status" value="1"/>
</dbReference>
<gene>
    <name evidence="3" type="ORF">C479_04777</name>
</gene>
<dbReference type="Gene3D" id="1.10.510.40">
    <property type="match status" value="1"/>
</dbReference>
<accession>M0BRD7</accession>
<evidence type="ECO:0000313" key="4">
    <source>
        <dbReference type="Proteomes" id="UP000011560"/>
    </source>
</evidence>
<dbReference type="RefSeq" id="WP_007698630.1">
    <property type="nucleotide sequence ID" value="NZ_AOIQ01000008.1"/>
</dbReference>
<dbReference type="OrthoDB" id="212279at2157"/>
<dbReference type="InterPro" id="IPR037455">
    <property type="entry name" value="LucA/IucC-like"/>
</dbReference>
<dbReference type="GO" id="GO:0019290">
    <property type="term" value="P:siderophore biosynthetic process"/>
    <property type="evidence" value="ECO:0007669"/>
    <property type="project" value="InterPro"/>
</dbReference>
<evidence type="ECO:0000313" key="3">
    <source>
        <dbReference type="EMBL" id="ELZ12682.1"/>
    </source>
</evidence>
<dbReference type="EMBL" id="AOIQ01000008">
    <property type="protein sequence ID" value="ELZ12682.1"/>
    <property type="molecule type" value="Genomic_DNA"/>
</dbReference>
<dbReference type="STRING" id="1227490.C479_04777"/>
<comment type="caution">
    <text evidence="3">The sequence shown here is derived from an EMBL/GenBank/DDBJ whole genome shotgun (WGS) entry which is preliminary data.</text>
</comment>
<dbReference type="Pfam" id="PF04183">
    <property type="entry name" value="IucA_IucC"/>
    <property type="match status" value="1"/>
</dbReference>
<dbReference type="InterPro" id="IPR007310">
    <property type="entry name" value="Aerobactin_biosyn_IucA/IucC_N"/>
</dbReference>
<organism evidence="3 4">
    <name type="scientific">Halovivax asiaticus JCM 14624</name>
    <dbReference type="NCBI Taxonomy" id="1227490"/>
    <lineage>
        <taxon>Archaea</taxon>
        <taxon>Methanobacteriati</taxon>
        <taxon>Methanobacteriota</taxon>
        <taxon>Stenosarchaea group</taxon>
        <taxon>Halobacteria</taxon>
        <taxon>Halobacteriales</taxon>
        <taxon>Natrialbaceae</taxon>
        <taxon>Halovivax</taxon>
    </lineage>
</organism>
<dbReference type="Pfam" id="PF06276">
    <property type="entry name" value="FhuF"/>
    <property type="match status" value="1"/>
</dbReference>
<keyword evidence="4" id="KW-1185">Reference proteome</keyword>
<dbReference type="Proteomes" id="UP000011560">
    <property type="component" value="Unassembled WGS sequence"/>
</dbReference>
<reference evidence="3 4" key="1">
    <citation type="journal article" date="2014" name="PLoS Genet.">
        <title>Phylogenetically driven sequencing of extremely halophilic archaea reveals strategies for static and dynamic osmo-response.</title>
        <authorList>
            <person name="Becker E.A."/>
            <person name="Seitzer P.M."/>
            <person name="Tritt A."/>
            <person name="Larsen D."/>
            <person name="Krusor M."/>
            <person name="Yao A.I."/>
            <person name="Wu D."/>
            <person name="Madern D."/>
            <person name="Eisen J.A."/>
            <person name="Darling A.E."/>
            <person name="Facciotti M.T."/>
        </authorList>
    </citation>
    <scope>NUCLEOTIDE SEQUENCE [LARGE SCALE GENOMIC DNA]</scope>
    <source>
        <strain evidence="3 4">JCM 14624</strain>
    </source>
</reference>
<dbReference type="GO" id="GO:0016881">
    <property type="term" value="F:acid-amino acid ligase activity"/>
    <property type="evidence" value="ECO:0007669"/>
    <property type="project" value="UniProtKB-ARBA"/>
</dbReference>
<protein>
    <submittedName>
        <fullName evidence="3">IucA/IucC family protein</fullName>
    </submittedName>
</protein>
<dbReference type="AlphaFoldDB" id="M0BRD7"/>
<dbReference type="PATRIC" id="fig|1227490.4.peg.963"/>
<evidence type="ECO:0000259" key="2">
    <source>
        <dbReference type="Pfam" id="PF06276"/>
    </source>
</evidence>
<name>M0BRD7_9EURY</name>
<dbReference type="InterPro" id="IPR022770">
    <property type="entry name" value="IucA/IucC-like_C"/>
</dbReference>
<evidence type="ECO:0000259" key="1">
    <source>
        <dbReference type="Pfam" id="PF04183"/>
    </source>
</evidence>
<feature type="domain" description="Aerobactin siderophore biosynthesis IucA/IucC N-terminal" evidence="1">
    <location>
        <begin position="227"/>
        <end position="474"/>
    </location>
</feature>
<proteinExistence type="predicted"/>
<sequence>MTTLPTARPEGVDLTDAERRLAEAVPLLVRDGDGGCPYDRYQSAIEPARRAITHRLVAGLIRENVGGFADDVRTVRLSDPVASLETPTDVAGSPSVDRIRPIPAAASTLLVLPLPAIDTSLAVFITGMGAYRRPKPVGDVYRCDGKAVRPVARPSVVLELAWAAGRLDGASRIDVDRVSSELADSAANLALASVRRDRRTAAVCGRADDAGWDTDVDYLLAAPDPLVRSERLVVDGHPLHPGAKLRQGFRPSEVVAYAAEYDAVPALRFVAIADEYAATAAVADGPTFTERLYRLVPGLRDAVADETTTAGRDPADVTVLPVHPWQYRHQLTNRYGRELDRGIVIPVPDVSLPAGATLSLRTLVPKLSDRQAPPHVKVSLGIRTTSSVRTITPQTTLNGPTVSDVLETVLGADEFRTLSGLPETAGACFHDPDGPHTDGRGHVRAKHLAALLRRNPLDSVDDGELPMTAAALLARGPLTDRPLIDSLVPEGGADAAAAFLRRYAEAIVPDALRLLVAYGVGLEAHLQNCVVVFDEWKPKRVLVRDYGGLRLCTDRLAEHGYEFEPYPGSVTVDDGMEPAYDKLTYALFQNHLAELVRVLVRYRPIDESRCWALLSEVVADAFAELRRDGVPNEWVADAETVLYDATWNYKCLTTMRLTDRSHHYALESVPNPLSRPER</sequence>
<feature type="domain" description="Aerobactin siderophore biosynthesis IucA/IucC-like C-terminal" evidence="2">
    <location>
        <begin position="498"/>
        <end position="664"/>
    </location>
</feature>